<dbReference type="Pfam" id="PF00578">
    <property type="entry name" value="AhpC-TSA"/>
    <property type="match status" value="1"/>
</dbReference>
<dbReference type="PROSITE" id="PS51352">
    <property type="entry name" value="THIOREDOXIN_2"/>
    <property type="match status" value="1"/>
</dbReference>
<gene>
    <name evidence="2" type="ORF">IAD18_00890</name>
</gene>
<accession>A0A9D1ILV7</accession>
<dbReference type="PANTHER" id="PTHR42852:SF17">
    <property type="entry name" value="THIOREDOXIN-LIKE PROTEIN HI_1115"/>
    <property type="match status" value="1"/>
</dbReference>
<evidence type="ECO:0000313" key="2">
    <source>
        <dbReference type="EMBL" id="HIU38204.1"/>
    </source>
</evidence>
<dbReference type="InterPro" id="IPR013766">
    <property type="entry name" value="Thioredoxin_domain"/>
</dbReference>
<dbReference type="Gene3D" id="3.40.30.10">
    <property type="entry name" value="Glutaredoxin"/>
    <property type="match status" value="1"/>
</dbReference>
<dbReference type="GO" id="GO:0016491">
    <property type="term" value="F:oxidoreductase activity"/>
    <property type="evidence" value="ECO:0007669"/>
    <property type="project" value="InterPro"/>
</dbReference>
<dbReference type="CDD" id="cd02966">
    <property type="entry name" value="TlpA_like_family"/>
    <property type="match status" value="1"/>
</dbReference>
<dbReference type="InterPro" id="IPR050553">
    <property type="entry name" value="Thioredoxin_ResA/DsbE_sf"/>
</dbReference>
<dbReference type="InterPro" id="IPR036249">
    <property type="entry name" value="Thioredoxin-like_sf"/>
</dbReference>
<feature type="domain" description="Thioredoxin" evidence="1">
    <location>
        <begin position="31"/>
        <end position="171"/>
    </location>
</feature>
<proteinExistence type="predicted"/>
<dbReference type="PANTHER" id="PTHR42852">
    <property type="entry name" value="THIOL:DISULFIDE INTERCHANGE PROTEIN DSBE"/>
    <property type="match status" value="1"/>
</dbReference>
<reference evidence="2" key="2">
    <citation type="journal article" date="2021" name="PeerJ">
        <title>Extensive microbial diversity within the chicken gut microbiome revealed by metagenomics and culture.</title>
        <authorList>
            <person name="Gilroy R."/>
            <person name="Ravi A."/>
            <person name="Getino M."/>
            <person name="Pursley I."/>
            <person name="Horton D.L."/>
            <person name="Alikhan N.F."/>
            <person name="Baker D."/>
            <person name="Gharbi K."/>
            <person name="Hall N."/>
            <person name="Watson M."/>
            <person name="Adriaenssens E.M."/>
            <person name="Foster-Nyarko E."/>
            <person name="Jarju S."/>
            <person name="Secka A."/>
            <person name="Antonio M."/>
            <person name="Oren A."/>
            <person name="Chaudhuri R.R."/>
            <person name="La Ragione R."/>
            <person name="Hildebrand F."/>
            <person name="Pallen M.J."/>
        </authorList>
    </citation>
    <scope>NUCLEOTIDE SEQUENCE</scope>
    <source>
        <strain evidence="2">17073</strain>
    </source>
</reference>
<organism evidence="2 3">
    <name type="scientific">Candidatus Limisoma intestinavium</name>
    <dbReference type="NCBI Taxonomy" id="2840856"/>
    <lineage>
        <taxon>Bacteria</taxon>
        <taxon>Pseudomonadati</taxon>
        <taxon>Bacteroidota</taxon>
        <taxon>Bacteroidia</taxon>
        <taxon>Bacteroidales</taxon>
        <taxon>Candidatus Limisoma</taxon>
    </lineage>
</organism>
<protein>
    <submittedName>
        <fullName evidence="2">TlpA family protein disulfide reductase</fullName>
    </submittedName>
</protein>
<dbReference type="AlphaFoldDB" id="A0A9D1ILV7"/>
<evidence type="ECO:0000313" key="3">
    <source>
        <dbReference type="Proteomes" id="UP000824076"/>
    </source>
</evidence>
<sequence>MRLLGYCIALILFLLPIEGCVSEPETDMEPMAAGDMLPEFSWTIADGSVLSRQNLQGKVSVIAFFRTTCPDCKKELPHLQELYERYKSDSRVTIVLASLNEEASAVLDYWKQNGFSMPYAIHPENAIDVFRVVCVPQIYVSDKRNVVRFAHFDDPIATTAELEAEIESLLAD</sequence>
<name>A0A9D1ILV7_9BACT</name>
<dbReference type="SUPFAM" id="SSF52833">
    <property type="entry name" value="Thioredoxin-like"/>
    <property type="match status" value="1"/>
</dbReference>
<comment type="caution">
    <text evidence="2">The sequence shown here is derived from an EMBL/GenBank/DDBJ whole genome shotgun (WGS) entry which is preliminary data.</text>
</comment>
<dbReference type="GO" id="GO:0016209">
    <property type="term" value="F:antioxidant activity"/>
    <property type="evidence" value="ECO:0007669"/>
    <property type="project" value="InterPro"/>
</dbReference>
<dbReference type="InterPro" id="IPR000866">
    <property type="entry name" value="AhpC/TSA"/>
</dbReference>
<evidence type="ECO:0000259" key="1">
    <source>
        <dbReference type="PROSITE" id="PS51352"/>
    </source>
</evidence>
<dbReference type="EMBL" id="DVMS01000023">
    <property type="protein sequence ID" value="HIU38204.1"/>
    <property type="molecule type" value="Genomic_DNA"/>
</dbReference>
<dbReference type="Proteomes" id="UP000824076">
    <property type="component" value="Unassembled WGS sequence"/>
</dbReference>
<reference evidence="2" key="1">
    <citation type="submission" date="2020-10" db="EMBL/GenBank/DDBJ databases">
        <authorList>
            <person name="Gilroy R."/>
        </authorList>
    </citation>
    <scope>NUCLEOTIDE SEQUENCE</scope>
    <source>
        <strain evidence="2">17073</strain>
    </source>
</reference>